<organism evidence="2 3">
    <name type="scientific">Acetobacterium bakii</name>
    <dbReference type="NCBI Taxonomy" id="52689"/>
    <lineage>
        <taxon>Bacteria</taxon>
        <taxon>Bacillati</taxon>
        <taxon>Bacillota</taxon>
        <taxon>Clostridia</taxon>
        <taxon>Eubacteriales</taxon>
        <taxon>Eubacteriaceae</taxon>
        <taxon>Acetobacterium</taxon>
    </lineage>
</organism>
<accession>A0A0L6TX28</accession>
<feature type="transmembrane region" description="Helical" evidence="1">
    <location>
        <begin position="84"/>
        <end position="101"/>
    </location>
</feature>
<name>A0A0L6TX28_9FIRM</name>
<dbReference type="PANTHER" id="PTHR33802">
    <property type="entry name" value="SI:CH211-161H7.5-RELATED"/>
    <property type="match status" value="1"/>
</dbReference>
<feature type="transmembrane region" description="Helical" evidence="1">
    <location>
        <begin position="12"/>
        <end position="32"/>
    </location>
</feature>
<dbReference type="InterPro" id="IPR038330">
    <property type="entry name" value="TspO/MBR-related_sf"/>
</dbReference>
<keyword evidence="1" id="KW-1133">Transmembrane helix</keyword>
<keyword evidence="3" id="KW-1185">Reference proteome</keyword>
<sequence>MNRLAKSWIGLILLMSTLVINGLGAFGFFNGLSQRELSDRYMTLITPAPSTFSIWSLIYILLISAAVMMIVKNKDPYYGEAIDGISYLFWLSSILNMLWIICFSYTWIGVSALVILAFAITLSLLILQLGKIQTGKQWLLPAAFGMYTGWLLIATVVNIASWLVSINWQGFGVPAEYWGIIILIVAVVVSAVITLITKNAILPVPVAWGYFGIYQSLMATEGFQGAYPSLSIAALAGIVLLVVMAGIQFYFNGYKLMPVVKAEEA</sequence>
<feature type="transmembrane region" description="Helical" evidence="1">
    <location>
        <begin position="52"/>
        <end position="72"/>
    </location>
</feature>
<evidence type="ECO:0008006" key="4">
    <source>
        <dbReference type="Google" id="ProtNLM"/>
    </source>
</evidence>
<evidence type="ECO:0000256" key="1">
    <source>
        <dbReference type="SAM" id="Phobius"/>
    </source>
</evidence>
<feature type="transmembrane region" description="Helical" evidence="1">
    <location>
        <begin position="201"/>
        <end position="218"/>
    </location>
</feature>
<dbReference type="AlphaFoldDB" id="A0A0L6TX28"/>
<gene>
    <name evidence="2" type="ORF">AKG39_15275</name>
</gene>
<dbReference type="Proteomes" id="UP000036873">
    <property type="component" value="Unassembled WGS sequence"/>
</dbReference>
<feature type="transmembrane region" description="Helical" evidence="1">
    <location>
        <begin position="139"/>
        <end position="165"/>
    </location>
</feature>
<evidence type="ECO:0000313" key="3">
    <source>
        <dbReference type="Proteomes" id="UP000036873"/>
    </source>
</evidence>
<protein>
    <recommendedName>
        <fullName evidence="4">Tryptophan-rich sensory protein</fullName>
    </recommendedName>
</protein>
<keyword evidence="1" id="KW-0472">Membrane</keyword>
<dbReference type="PANTHER" id="PTHR33802:SF2">
    <property type="entry name" value="EF-HAND DOMAIN-CONTAINING PROTEIN"/>
    <property type="match status" value="1"/>
</dbReference>
<proteinExistence type="predicted"/>
<feature type="transmembrane region" description="Helical" evidence="1">
    <location>
        <begin position="177"/>
        <end position="196"/>
    </location>
</feature>
<reference evidence="3" key="1">
    <citation type="submission" date="2015-07" db="EMBL/GenBank/DDBJ databases">
        <title>Draft genome sequence of Acetobacterium bakii DSM 8293, a potential psychrophilic chemical producer through syngas fermentation.</title>
        <authorList>
            <person name="Song Y."/>
            <person name="Hwang S."/>
            <person name="Cho B.-K."/>
        </authorList>
    </citation>
    <scope>NUCLEOTIDE SEQUENCE [LARGE SCALE GENOMIC DNA]</scope>
    <source>
        <strain evidence="3">DSM 8239</strain>
    </source>
</reference>
<keyword evidence="1" id="KW-0812">Transmembrane</keyword>
<dbReference type="OrthoDB" id="5189031at2"/>
<evidence type="ECO:0000313" key="2">
    <source>
        <dbReference type="EMBL" id="KNZ40821.1"/>
    </source>
</evidence>
<dbReference type="GO" id="GO:0016020">
    <property type="term" value="C:membrane"/>
    <property type="evidence" value="ECO:0007669"/>
    <property type="project" value="UniProtKB-SubCell"/>
</dbReference>
<feature type="transmembrane region" description="Helical" evidence="1">
    <location>
        <begin position="107"/>
        <end position="127"/>
    </location>
</feature>
<dbReference type="Gene3D" id="1.20.1260.100">
    <property type="entry name" value="TspO/MBR protein"/>
    <property type="match status" value="1"/>
</dbReference>
<dbReference type="STRING" id="52689.AKG39_15275"/>
<feature type="transmembrane region" description="Helical" evidence="1">
    <location>
        <begin position="230"/>
        <end position="251"/>
    </location>
</feature>
<dbReference type="RefSeq" id="WP_050741274.1">
    <property type="nucleotide sequence ID" value="NZ_LGYO01000042.1"/>
</dbReference>
<comment type="caution">
    <text evidence="2">The sequence shown here is derived from an EMBL/GenBank/DDBJ whole genome shotgun (WGS) entry which is preliminary data.</text>
</comment>
<dbReference type="EMBL" id="LGYO01000042">
    <property type="protein sequence ID" value="KNZ40821.1"/>
    <property type="molecule type" value="Genomic_DNA"/>
</dbReference>